<organism evidence="7 8">
    <name type="scientific">Xylanibacter rarus</name>
    <dbReference type="NCBI Taxonomy" id="1676614"/>
    <lineage>
        <taxon>Bacteria</taxon>
        <taxon>Pseudomonadati</taxon>
        <taxon>Bacteroidota</taxon>
        <taxon>Bacteroidia</taxon>
        <taxon>Bacteroidales</taxon>
        <taxon>Prevotellaceae</taxon>
        <taxon>Xylanibacter</taxon>
    </lineage>
</organism>
<evidence type="ECO:0000256" key="1">
    <source>
        <dbReference type="ARBA" id="ARBA00001974"/>
    </source>
</evidence>
<dbReference type="OrthoDB" id="9769600at2"/>
<keyword evidence="5" id="KW-0413">Isomerase</keyword>
<evidence type="ECO:0000313" key="8">
    <source>
        <dbReference type="Proteomes" id="UP000036951"/>
    </source>
</evidence>
<dbReference type="EMBL" id="LFQU01000002">
    <property type="protein sequence ID" value="KOO69485.1"/>
    <property type="molecule type" value="Genomic_DNA"/>
</dbReference>
<accession>A0A8E1UQZ5</accession>
<dbReference type="Gene3D" id="3.40.50.720">
    <property type="entry name" value="NAD(P)-binding Rossmann-like Domain"/>
    <property type="match status" value="3"/>
</dbReference>
<evidence type="ECO:0000256" key="3">
    <source>
        <dbReference type="ARBA" id="ARBA00022630"/>
    </source>
</evidence>
<dbReference type="AlphaFoldDB" id="A0A8E1UQZ5"/>
<keyword evidence="8" id="KW-1185">Reference proteome</keyword>
<dbReference type="InterPro" id="IPR015899">
    <property type="entry name" value="UDP-GalPyranose_mutase_C"/>
</dbReference>
<evidence type="ECO:0000256" key="2">
    <source>
        <dbReference type="ARBA" id="ARBA00009321"/>
    </source>
</evidence>
<dbReference type="SUPFAM" id="SSF54373">
    <property type="entry name" value="FAD-linked reductases, C-terminal domain"/>
    <property type="match status" value="1"/>
</dbReference>
<proteinExistence type="inferred from homology"/>
<evidence type="ECO:0000313" key="7">
    <source>
        <dbReference type="EMBL" id="KOO69485.1"/>
    </source>
</evidence>
<dbReference type="GO" id="GO:0005829">
    <property type="term" value="C:cytosol"/>
    <property type="evidence" value="ECO:0007669"/>
    <property type="project" value="TreeGrafter"/>
</dbReference>
<dbReference type="NCBIfam" id="TIGR00031">
    <property type="entry name" value="UDP-GALP_mutase"/>
    <property type="match status" value="1"/>
</dbReference>
<dbReference type="GO" id="GO:0008767">
    <property type="term" value="F:UDP-galactopyranose mutase activity"/>
    <property type="evidence" value="ECO:0007669"/>
    <property type="project" value="InterPro"/>
</dbReference>
<dbReference type="Pfam" id="PF13450">
    <property type="entry name" value="NAD_binding_8"/>
    <property type="match status" value="1"/>
</dbReference>
<evidence type="ECO:0000256" key="5">
    <source>
        <dbReference type="ARBA" id="ARBA00023235"/>
    </source>
</evidence>
<gene>
    <name evidence="7" type="ORF">ACU52_02180</name>
</gene>
<dbReference type="GO" id="GO:0050660">
    <property type="term" value="F:flavin adenine dinucleotide binding"/>
    <property type="evidence" value="ECO:0007669"/>
    <property type="project" value="TreeGrafter"/>
</dbReference>
<dbReference type="SUPFAM" id="SSF51971">
    <property type="entry name" value="Nucleotide-binding domain"/>
    <property type="match status" value="1"/>
</dbReference>
<sequence>MKKYDYLIVGAGLFGAVFAHEARKAGRKCLVIDRRDSTGGNIRCESIEGINVHKYGAHIFHTDKKEVWKYVTRLVEMNRFTNSPVANFNGRLYNLPFNMNTFYQLWGTRTPAEAEEMLKKQRAEYASIECPANFEEQALKLCGRDIYETLIKGYTEKQWGRPARELPAEIIKRVPVRMTFDNNYFNDPYQGIPEGGYNRLIDALLEGTETILQLDFFSRRDELCSLADKIVFTGRIDKYFDYRAGRLEYRSLKFDTKVIDTPNFQGNAVVNYTSADVPYTRIIEHKHFEYGTQPKTVITYEYPATWSEGLEPYYPVNNERNNAIAAEYRQMARSMGNVIFGGRLGQYAYFDMDDTVDEALKLAEKEMGN</sequence>
<dbReference type="RefSeq" id="WP_053397576.1">
    <property type="nucleotide sequence ID" value="NZ_DAWCKJ010000058.1"/>
</dbReference>
<keyword evidence="4" id="KW-0274">FAD</keyword>
<dbReference type="PANTHER" id="PTHR21197">
    <property type="entry name" value="UDP-GALACTOPYRANOSE MUTASE"/>
    <property type="match status" value="1"/>
</dbReference>
<comment type="similarity">
    <text evidence="2">Belongs to the UDP-galactopyranose/dTDP-fucopyranose mutase family.</text>
</comment>
<dbReference type="Proteomes" id="UP000036951">
    <property type="component" value="Unassembled WGS sequence"/>
</dbReference>
<reference evidence="7 8" key="1">
    <citation type="submission" date="2015-06" db="EMBL/GenBank/DDBJ databases">
        <title>Prevotella sp. 109, sp. nov., a novel member of the family Prevotellaceae isolated from human faeces.</title>
        <authorList>
            <person name="Shkoporov A.N."/>
            <person name="Chaplin A.V."/>
            <person name="Kafarskaia L.I."/>
            <person name="Efimov B.A."/>
        </authorList>
    </citation>
    <scope>NUCLEOTIDE SEQUENCE [LARGE SCALE GENOMIC DNA]</scope>
    <source>
        <strain evidence="7 8">109</strain>
    </source>
</reference>
<dbReference type="PANTHER" id="PTHR21197:SF0">
    <property type="entry name" value="UDP-GALACTOPYRANOSE MUTASE"/>
    <property type="match status" value="1"/>
</dbReference>
<comment type="cofactor">
    <cofactor evidence="1">
        <name>FAD</name>
        <dbReference type="ChEBI" id="CHEBI:57692"/>
    </cofactor>
</comment>
<comment type="caution">
    <text evidence="7">The sequence shown here is derived from an EMBL/GenBank/DDBJ whole genome shotgun (WGS) entry which is preliminary data.</text>
</comment>
<feature type="domain" description="UDP-galactopyranose mutase C-terminal" evidence="6">
    <location>
        <begin position="150"/>
        <end position="349"/>
    </location>
</feature>
<dbReference type="InterPro" id="IPR004379">
    <property type="entry name" value="UDP-GALP_mutase"/>
</dbReference>
<dbReference type="Pfam" id="PF03275">
    <property type="entry name" value="GLF"/>
    <property type="match status" value="1"/>
</dbReference>
<name>A0A8E1UQZ5_9BACT</name>
<evidence type="ECO:0000256" key="4">
    <source>
        <dbReference type="ARBA" id="ARBA00022827"/>
    </source>
</evidence>
<protein>
    <submittedName>
        <fullName evidence="7">UDP-galactopyranose mutase</fullName>
    </submittedName>
</protein>
<keyword evidence="3" id="KW-0285">Flavoprotein</keyword>
<evidence type="ECO:0000259" key="6">
    <source>
        <dbReference type="Pfam" id="PF03275"/>
    </source>
</evidence>